<dbReference type="EMBL" id="JAIQZE010000008">
    <property type="protein sequence ID" value="MBZ9779004.1"/>
    <property type="molecule type" value="Genomic_DNA"/>
</dbReference>
<proteinExistence type="predicted"/>
<evidence type="ECO:0000313" key="2">
    <source>
        <dbReference type="Proteomes" id="UP001199314"/>
    </source>
</evidence>
<comment type="caution">
    <text evidence="1">The sequence shown here is derived from an EMBL/GenBank/DDBJ whole genome shotgun (WGS) entry which is preliminary data.</text>
</comment>
<reference evidence="2" key="1">
    <citation type="submission" date="2023-07" db="EMBL/GenBank/DDBJ databases">
        <title>Novel species isolated from saline lakes on Tibetan Plateau.</title>
        <authorList>
            <person name="Lu H."/>
        </authorList>
    </citation>
    <scope>NUCLEOTIDE SEQUENCE [LARGE SCALE GENOMIC DNA]</scope>
    <source>
        <strain evidence="2">CAK8W</strain>
    </source>
</reference>
<sequence length="94" mass="11007">MLRYFYKKKNQYLTIENGVIQKNNIYSSNTKIQINAITEIEKIGLDYRLKAEDINLRFDPNLIDEESLKKLIHFLGQLDLPSEKTSSANLIMNQ</sequence>
<keyword evidence="2" id="KW-1185">Reference proteome</keyword>
<gene>
    <name evidence="1" type="ORF">LB452_08720</name>
</gene>
<organism evidence="1 2">
    <name type="scientific">Psychroflexus longus</name>
    <dbReference type="NCBI Taxonomy" id="2873596"/>
    <lineage>
        <taxon>Bacteria</taxon>
        <taxon>Pseudomonadati</taxon>
        <taxon>Bacteroidota</taxon>
        <taxon>Flavobacteriia</taxon>
        <taxon>Flavobacteriales</taxon>
        <taxon>Flavobacteriaceae</taxon>
        <taxon>Psychroflexus</taxon>
    </lineage>
</organism>
<dbReference type="Proteomes" id="UP001199314">
    <property type="component" value="Unassembled WGS sequence"/>
</dbReference>
<protein>
    <submittedName>
        <fullName evidence="1">Uncharacterized protein</fullName>
    </submittedName>
</protein>
<dbReference type="RefSeq" id="WP_224461352.1">
    <property type="nucleotide sequence ID" value="NZ_JAIQZE010000008.1"/>
</dbReference>
<name>A0ABS7XKH4_9FLAO</name>
<evidence type="ECO:0000313" key="1">
    <source>
        <dbReference type="EMBL" id="MBZ9779004.1"/>
    </source>
</evidence>
<accession>A0ABS7XKH4</accession>